<keyword evidence="1" id="KW-0812">Transmembrane</keyword>
<sequence>MEKEELELFIKKLRAQNSIKDSRFGYYQDPENITGHIKANKHGLELYAAEFLEAAITVENHLVISDKLTDKNSEFFFDLVDIIKSSKLEGDYFENQKRSWKDYILVIGIYLMLTTIAICFIIGFVTAISWLF</sequence>
<dbReference type="RefSeq" id="WP_015362095.1">
    <property type="nucleotide sequence ID" value="NZ_QKZR01000001.1"/>
</dbReference>
<organism evidence="2 3">
    <name type="scientific">Nonlabens dokdonensis</name>
    <dbReference type="NCBI Taxonomy" id="328515"/>
    <lineage>
        <taxon>Bacteria</taxon>
        <taxon>Pseudomonadati</taxon>
        <taxon>Bacteroidota</taxon>
        <taxon>Flavobacteriia</taxon>
        <taxon>Flavobacteriales</taxon>
        <taxon>Flavobacteriaceae</taxon>
        <taxon>Nonlabens</taxon>
    </lineage>
</organism>
<dbReference type="EMBL" id="QKZR01000001">
    <property type="protein sequence ID" value="PZX44248.1"/>
    <property type="molecule type" value="Genomic_DNA"/>
</dbReference>
<feature type="transmembrane region" description="Helical" evidence="1">
    <location>
        <begin position="103"/>
        <end position="131"/>
    </location>
</feature>
<proteinExistence type="predicted"/>
<dbReference type="Proteomes" id="UP000248584">
    <property type="component" value="Unassembled WGS sequence"/>
</dbReference>
<evidence type="ECO:0000313" key="2">
    <source>
        <dbReference type="EMBL" id="PZX44248.1"/>
    </source>
</evidence>
<keyword evidence="1" id="KW-1133">Transmembrane helix</keyword>
<gene>
    <name evidence="2" type="ORF">LX97_01258</name>
</gene>
<comment type="caution">
    <text evidence="2">The sequence shown here is derived from an EMBL/GenBank/DDBJ whole genome shotgun (WGS) entry which is preliminary data.</text>
</comment>
<accession>A0ABX5Q311</accession>
<reference evidence="2 3" key="1">
    <citation type="submission" date="2018-06" db="EMBL/GenBank/DDBJ databases">
        <title>Genomic Encyclopedia of Archaeal and Bacterial Type Strains, Phase II (KMG-II): from individual species to whole genera.</title>
        <authorList>
            <person name="Goeker M."/>
        </authorList>
    </citation>
    <scope>NUCLEOTIDE SEQUENCE [LARGE SCALE GENOMIC DNA]</scope>
    <source>
        <strain evidence="2 3">DSM 17205</strain>
    </source>
</reference>
<keyword evidence="1" id="KW-0472">Membrane</keyword>
<name>A0ABX5Q311_9FLAO</name>
<evidence type="ECO:0000256" key="1">
    <source>
        <dbReference type="SAM" id="Phobius"/>
    </source>
</evidence>
<protein>
    <submittedName>
        <fullName evidence="2">Uncharacterized protein</fullName>
    </submittedName>
</protein>
<evidence type="ECO:0000313" key="3">
    <source>
        <dbReference type="Proteomes" id="UP000248584"/>
    </source>
</evidence>
<keyword evidence="3" id="KW-1185">Reference proteome</keyword>